<accession>A0A238JYY7</accession>
<dbReference type="GO" id="GO:0003700">
    <property type="term" value="F:DNA-binding transcription factor activity"/>
    <property type="evidence" value="ECO:0007669"/>
    <property type="project" value="InterPro"/>
</dbReference>
<dbReference type="EMBL" id="FXYH01000002">
    <property type="protein sequence ID" value="SMX35875.1"/>
    <property type="molecule type" value="Genomic_DNA"/>
</dbReference>
<dbReference type="AlphaFoldDB" id="A0A238JYY7"/>
<dbReference type="Pfam" id="PF00392">
    <property type="entry name" value="GntR"/>
    <property type="match status" value="1"/>
</dbReference>
<dbReference type="PANTHER" id="PTHR43537">
    <property type="entry name" value="TRANSCRIPTIONAL REGULATOR, GNTR FAMILY"/>
    <property type="match status" value="1"/>
</dbReference>
<dbReference type="Proteomes" id="UP000220836">
    <property type="component" value="Unassembled WGS sequence"/>
</dbReference>
<feature type="domain" description="HTH gntR-type" evidence="4">
    <location>
        <begin position="11"/>
        <end position="78"/>
    </location>
</feature>
<organism evidence="5 6">
    <name type="scientific">Pelagimonas varians</name>
    <dbReference type="NCBI Taxonomy" id="696760"/>
    <lineage>
        <taxon>Bacteria</taxon>
        <taxon>Pseudomonadati</taxon>
        <taxon>Pseudomonadota</taxon>
        <taxon>Alphaproteobacteria</taxon>
        <taxon>Rhodobacterales</taxon>
        <taxon>Roseobacteraceae</taxon>
        <taxon>Pelagimonas</taxon>
    </lineage>
</organism>
<keyword evidence="2" id="KW-0238">DNA-binding</keyword>
<keyword evidence="3" id="KW-0804">Transcription</keyword>
<dbReference type="OrthoDB" id="9815654at2"/>
<dbReference type="PANTHER" id="PTHR43537:SF39">
    <property type="entry name" value="HTH-TYPE TRANSCRIPTIONAL REGULATOR MCBR"/>
    <property type="match status" value="1"/>
</dbReference>
<dbReference type="GO" id="GO:0003677">
    <property type="term" value="F:DNA binding"/>
    <property type="evidence" value="ECO:0007669"/>
    <property type="project" value="UniProtKB-KW"/>
</dbReference>
<dbReference type="InterPro" id="IPR036388">
    <property type="entry name" value="WH-like_DNA-bd_sf"/>
</dbReference>
<protein>
    <submittedName>
        <fullName evidence="5">HTH-type transcriptional regulator McbR</fullName>
    </submittedName>
</protein>
<keyword evidence="1" id="KW-0805">Transcription regulation</keyword>
<keyword evidence="6" id="KW-1185">Reference proteome</keyword>
<dbReference type="SMART" id="SM00895">
    <property type="entry name" value="FCD"/>
    <property type="match status" value="1"/>
</dbReference>
<dbReference type="InterPro" id="IPR008920">
    <property type="entry name" value="TF_FadR/GntR_C"/>
</dbReference>
<evidence type="ECO:0000313" key="6">
    <source>
        <dbReference type="Proteomes" id="UP000220836"/>
    </source>
</evidence>
<dbReference type="InterPro" id="IPR036390">
    <property type="entry name" value="WH_DNA-bd_sf"/>
</dbReference>
<evidence type="ECO:0000313" key="5">
    <source>
        <dbReference type="EMBL" id="SMX35875.1"/>
    </source>
</evidence>
<dbReference type="RefSeq" id="WP_097803175.1">
    <property type="nucleotide sequence ID" value="NZ_FXYH01000002.1"/>
</dbReference>
<dbReference type="Gene3D" id="1.20.120.530">
    <property type="entry name" value="GntR ligand-binding domain-like"/>
    <property type="match status" value="1"/>
</dbReference>
<dbReference type="PROSITE" id="PS50949">
    <property type="entry name" value="HTH_GNTR"/>
    <property type="match status" value="1"/>
</dbReference>
<dbReference type="SUPFAM" id="SSF46785">
    <property type="entry name" value="Winged helix' DNA-binding domain"/>
    <property type="match status" value="1"/>
</dbReference>
<dbReference type="SMART" id="SM00345">
    <property type="entry name" value="HTH_GNTR"/>
    <property type="match status" value="1"/>
</dbReference>
<evidence type="ECO:0000256" key="1">
    <source>
        <dbReference type="ARBA" id="ARBA00023015"/>
    </source>
</evidence>
<dbReference type="InterPro" id="IPR000524">
    <property type="entry name" value="Tscrpt_reg_HTH_GntR"/>
</dbReference>
<name>A0A238JYY7_9RHOB</name>
<evidence type="ECO:0000256" key="2">
    <source>
        <dbReference type="ARBA" id="ARBA00023125"/>
    </source>
</evidence>
<proteinExistence type="predicted"/>
<dbReference type="SUPFAM" id="SSF48008">
    <property type="entry name" value="GntR ligand-binding domain-like"/>
    <property type="match status" value="1"/>
</dbReference>
<dbReference type="InterPro" id="IPR011711">
    <property type="entry name" value="GntR_C"/>
</dbReference>
<sequence>MLENAKPIQKDKLHDRVYDQLCTLLREGEFTPGQAVHVARIAEAFGVSAMPVREALTRLQAIGVVANVSGRSLGVPSLGYEELTDLRDVRLEIEALAVKWALANRDDAFVADLEKLLKRLEATERSGDVQGYIKANYEFHLRIYQQSNSPVLIDIINTLWLRVSPHLYQLERENQYKVSNIHHRKIVRAIREDDEATATQELVLDISDAYEVLVRTLFSKSLTR</sequence>
<dbReference type="Pfam" id="PF07729">
    <property type="entry name" value="FCD"/>
    <property type="match status" value="1"/>
</dbReference>
<reference evidence="5 6" key="1">
    <citation type="submission" date="2017-05" db="EMBL/GenBank/DDBJ databases">
        <authorList>
            <person name="Song R."/>
            <person name="Chenine A.L."/>
            <person name="Ruprecht R.M."/>
        </authorList>
    </citation>
    <scope>NUCLEOTIDE SEQUENCE [LARGE SCALE GENOMIC DNA]</scope>
    <source>
        <strain evidence="5 6">CECT 8663</strain>
    </source>
</reference>
<gene>
    <name evidence="5" type="primary">mcbR_1</name>
    <name evidence="5" type="ORF">PEV8663_00622</name>
</gene>
<evidence type="ECO:0000259" key="4">
    <source>
        <dbReference type="PROSITE" id="PS50949"/>
    </source>
</evidence>
<dbReference type="Gene3D" id="1.10.10.10">
    <property type="entry name" value="Winged helix-like DNA-binding domain superfamily/Winged helix DNA-binding domain"/>
    <property type="match status" value="1"/>
</dbReference>
<evidence type="ECO:0000256" key="3">
    <source>
        <dbReference type="ARBA" id="ARBA00023163"/>
    </source>
</evidence>